<feature type="compositionally biased region" description="Basic residues" evidence="1">
    <location>
        <begin position="1"/>
        <end position="14"/>
    </location>
</feature>
<feature type="region of interest" description="Disordered" evidence="1">
    <location>
        <begin position="1"/>
        <end position="39"/>
    </location>
</feature>
<protein>
    <submittedName>
        <fullName evidence="2">Uncharacterized protein</fullName>
    </submittedName>
</protein>
<organism evidence="2">
    <name type="scientific">marine sediment metagenome</name>
    <dbReference type="NCBI Taxonomy" id="412755"/>
    <lineage>
        <taxon>unclassified sequences</taxon>
        <taxon>metagenomes</taxon>
        <taxon>ecological metagenomes</taxon>
    </lineage>
</organism>
<name>A0A0F9HLM5_9ZZZZ</name>
<dbReference type="EMBL" id="LAZR01014766">
    <property type="protein sequence ID" value="KKM16042.1"/>
    <property type="molecule type" value="Genomic_DNA"/>
</dbReference>
<evidence type="ECO:0000256" key="1">
    <source>
        <dbReference type="SAM" id="MobiDB-lite"/>
    </source>
</evidence>
<sequence length="39" mass="4478">MSKKRAAAKARARSQRNTGTIKTEKRAKRRPQKAKRVGR</sequence>
<reference evidence="2" key="1">
    <citation type="journal article" date="2015" name="Nature">
        <title>Complex archaea that bridge the gap between prokaryotes and eukaryotes.</title>
        <authorList>
            <person name="Spang A."/>
            <person name="Saw J.H."/>
            <person name="Jorgensen S.L."/>
            <person name="Zaremba-Niedzwiedzka K."/>
            <person name="Martijn J."/>
            <person name="Lind A.E."/>
            <person name="van Eijk R."/>
            <person name="Schleper C."/>
            <person name="Guy L."/>
            <person name="Ettema T.J."/>
        </authorList>
    </citation>
    <scope>NUCLEOTIDE SEQUENCE</scope>
</reference>
<comment type="caution">
    <text evidence="2">The sequence shown here is derived from an EMBL/GenBank/DDBJ whole genome shotgun (WGS) entry which is preliminary data.</text>
</comment>
<gene>
    <name evidence="2" type="ORF">LCGC14_1689880</name>
</gene>
<evidence type="ECO:0000313" key="2">
    <source>
        <dbReference type="EMBL" id="KKM16042.1"/>
    </source>
</evidence>
<proteinExistence type="predicted"/>
<dbReference type="AlphaFoldDB" id="A0A0F9HLM5"/>
<accession>A0A0F9HLM5</accession>
<feature type="compositionally biased region" description="Basic residues" evidence="1">
    <location>
        <begin position="25"/>
        <end position="39"/>
    </location>
</feature>